<evidence type="ECO:0000256" key="1">
    <source>
        <dbReference type="SAM" id="MobiDB-lite"/>
    </source>
</evidence>
<dbReference type="OrthoDB" id="3942798at2759"/>
<feature type="region of interest" description="Disordered" evidence="1">
    <location>
        <begin position="52"/>
        <end position="96"/>
    </location>
</feature>
<sequence>MNSPLCSCGSIQSPEHLILSCKWPLLSTKTGIEATIAYIDQTKISTKAWHMSSLAEETEESEEVEETEETEEAEEAEEAEDGVEAGEIEEAEEVEE</sequence>
<proteinExistence type="predicted"/>
<feature type="compositionally biased region" description="Acidic residues" evidence="1">
    <location>
        <begin position="56"/>
        <end position="96"/>
    </location>
</feature>
<evidence type="ECO:0000313" key="3">
    <source>
        <dbReference type="Proteomes" id="UP000800041"/>
    </source>
</evidence>
<dbReference type="EMBL" id="ML977216">
    <property type="protein sequence ID" value="KAF1980863.1"/>
    <property type="molecule type" value="Genomic_DNA"/>
</dbReference>
<accession>A0A6G1GIT4</accession>
<dbReference type="AlphaFoldDB" id="A0A6G1GIT4"/>
<protein>
    <submittedName>
        <fullName evidence="2">Uncharacterized protein</fullName>
    </submittedName>
</protein>
<name>A0A6G1GIT4_9PEZI</name>
<reference evidence="2" key="1">
    <citation type="journal article" date="2020" name="Stud. Mycol.">
        <title>101 Dothideomycetes genomes: a test case for predicting lifestyles and emergence of pathogens.</title>
        <authorList>
            <person name="Haridas S."/>
            <person name="Albert R."/>
            <person name="Binder M."/>
            <person name="Bloem J."/>
            <person name="Labutti K."/>
            <person name="Salamov A."/>
            <person name="Andreopoulos B."/>
            <person name="Baker S."/>
            <person name="Barry K."/>
            <person name="Bills G."/>
            <person name="Bluhm B."/>
            <person name="Cannon C."/>
            <person name="Castanera R."/>
            <person name="Culley D."/>
            <person name="Daum C."/>
            <person name="Ezra D."/>
            <person name="Gonzalez J."/>
            <person name="Henrissat B."/>
            <person name="Kuo A."/>
            <person name="Liang C."/>
            <person name="Lipzen A."/>
            <person name="Lutzoni F."/>
            <person name="Magnuson J."/>
            <person name="Mondo S."/>
            <person name="Nolan M."/>
            <person name="Ohm R."/>
            <person name="Pangilinan J."/>
            <person name="Park H.-J."/>
            <person name="Ramirez L."/>
            <person name="Alfaro M."/>
            <person name="Sun H."/>
            <person name="Tritt A."/>
            <person name="Yoshinaga Y."/>
            <person name="Zwiers L.-H."/>
            <person name="Turgeon B."/>
            <person name="Goodwin S."/>
            <person name="Spatafora J."/>
            <person name="Crous P."/>
            <person name="Grigoriev I."/>
        </authorList>
    </citation>
    <scope>NUCLEOTIDE SEQUENCE</scope>
    <source>
        <strain evidence="2">CBS 113979</strain>
    </source>
</reference>
<organism evidence="2 3">
    <name type="scientific">Aulographum hederae CBS 113979</name>
    <dbReference type="NCBI Taxonomy" id="1176131"/>
    <lineage>
        <taxon>Eukaryota</taxon>
        <taxon>Fungi</taxon>
        <taxon>Dikarya</taxon>
        <taxon>Ascomycota</taxon>
        <taxon>Pezizomycotina</taxon>
        <taxon>Dothideomycetes</taxon>
        <taxon>Pleosporomycetidae</taxon>
        <taxon>Aulographales</taxon>
        <taxon>Aulographaceae</taxon>
    </lineage>
</organism>
<evidence type="ECO:0000313" key="2">
    <source>
        <dbReference type="EMBL" id="KAF1980863.1"/>
    </source>
</evidence>
<dbReference type="Proteomes" id="UP000800041">
    <property type="component" value="Unassembled WGS sequence"/>
</dbReference>
<keyword evidence="3" id="KW-1185">Reference proteome</keyword>
<gene>
    <name evidence="2" type="ORF">K402DRAFT_399050</name>
</gene>